<dbReference type="EMBL" id="VEVO01000015">
    <property type="protein sequence ID" value="KAF0030633.1"/>
    <property type="molecule type" value="Genomic_DNA"/>
</dbReference>
<evidence type="ECO:0000313" key="2">
    <source>
        <dbReference type="Proteomes" id="UP000438429"/>
    </source>
</evidence>
<proteinExistence type="predicted"/>
<organism evidence="1 2">
    <name type="scientific">Scophthalmus maximus</name>
    <name type="common">Turbot</name>
    <name type="synonym">Psetta maxima</name>
    <dbReference type="NCBI Taxonomy" id="52904"/>
    <lineage>
        <taxon>Eukaryota</taxon>
        <taxon>Metazoa</taxon>
        <taxon>Chordata</taxon>
        <taxon>Craniata</taxon>
        <taxon>Vertebrata</taxon>
        <taxon>Euteleostomi</taxon>
        <taxon>Actinopterygii</taxon>
        <taxon>Neopterygii</taxon>
        <taxon>Teleostei</taxon>
        <taxon>Neoteleostei</taxon>
        <taxon>Acanthomorphata</taxon>
        <taxon>Carangaria</taxon>
        <taxon>Pleuronectiformes</taxon>
        <taxon>Pleuronectoidei</taxon>
        <taxon>Scophthalmidae</taxon>
        <taxon>Scophthalmus</taxon>
    </lineage>
</organism>
<dbReference type="Proteomes" id="UP000438429">
    <property type="component" value="Unassembled WGS sequence"/>
</dbReference>
<gene>
    <name evidence="1" type="ORF">F2P81_017364</name>
</gene>
<accession>A0A6A4S8F8</accession>
<name>A0A6A4S8F8_SCOMX</name>
<comment type="caution">
    <text evidence="1">The sequence shown here is derived from an EMBL/GenBank/DDBJ whole genome shotgun (WGS) entry which is preliminary data.</text>
</comment>
<protein>
    <submittedName>
        <fullName evidence="1">Uncharacterized protein</fullName>
    </submittedName>
</protein>
<reference evidence="1 2" key="1">
    <citation type="submission" date="2019-06" db="EMBL/GenBank/DDBJ databases">
        <title>Draft genomes of female and male turbot (Scophthalmus maximus).</title>
        <authorList>
            <person name="Xu H."/>
            <person name="Xu X.-W."/>
            <person name="Shao C."/>
            <person name="Chen S."/>
        </authorList>
    </citation>
    <scope>NUCLEOTIDE SEQUENCE [LARGE SCALE GENOMIC DNA]</scope>
    <source>
        <strain evidence="1">Ysfricsl-2016a</strain>
        <tissue evidence="1">Blood</tissue>
    </source>
</reference>
<dbReference type="AlphaFoldDB" id="A0A6A4S8F8"/>
<evidence type="ECO:0000313" key="1">
    <source>
        <dbReference type="EMBL" id="KAF0030633.1"/>
    </source>
</evidence>
<sequence>MQVSIACTDHNLKRGNGDHSKQNATSPNVVNQARAKFRTVAIIARSFGSFTPRHISLKERVIVFERVKELLMERVTAAQSAAHSGVTSLFPDGKIGASVTPVTCCSREPCPKCSTTLCGYVAAYRKSSASSKINFVECVLISMPRLTHASSMNAVRGFDSTSDRKTLLVTLQLTHSTNNTHLDYSILKQKTIKIDSIHVRLKMSQRSGLTM</sequence>